<dbReference type="Proteomes" id="UP000620147">
    <property type="component" value="Unassembled WGS sequence"/>
</dbReference>
<name>A0ABQ1E1R6_9FIRM</name>
<gene>
    <name evidence="2" type="ORF">BUFA31_20620</name>
</gene>
<comment type="caution">
    <text evidence="2">The sequence shown here is derived from an EMBL/GenBank/DDBJ whole genome shotgun (WGS) entry which is preliminary data.</text>
</comment>
<dbReference type="EMBL" id="BLYJ01000028">
    <property type="protein sequence ID" value="GFO88898.1"/>
    <property type="molecule type" value="Genomic_DNA"/>
</dbReference>
<dbReference type="RefSeq" id="WP_243183984.1">
    <property type="nucleotide sequence ID" value="NZ_BLYJ01000028.1"/>
</dbReference>
<proteinExistence type="predicted"/>
<reference evidence="2 3" key="1">
    <citation type="submission" date="2020-06" db="EMBL/GenBank/DDBJ databases">
        <title>Characterization of fructooligosaccharide metabolism and fructooligosaccharide-degrading enzymes in human commensal butyrate producers.</title>
        <authorList>
            <person name="Tanno H."/>
            <person name="Fujii T."/>
            <person name="Hirano K."/>
            <person name="Maeno S."/>
            <person name="Tonozuka T."/>
            <person name="Sakamoto M."/>
            <person name="Ohkuma M."/>
            <person name="Tochio T."/>
            <person name="Endo A."/>
        </authorList>
    </citation>
    <scope>NUCLEOTIDE SEQUENCE [LARGE SCALE GENOMIC DNA]</scope>
    <source>
        <strain evidence="2 3">JCM 31056</strain>
    </source>
</reference>
<protein>
    <submittedName>
        <fullName evidence="2">Portal protein</fullName>
    </submittedName>
</protein>
<keyword evidence="3" id="KW-1185">Reference proteome</keyword>
<sequence>MFQFDQTYEDYLLSLGRENTDQRMTDAQFVVQEIHRFWRSKRCRDMMDGDLYYHGRHAILHKQRTAIGENGELITLDNLPNSRIVDNQFRKLVDQKANYLVGQPFVIRSEDQAFVDALRPYLLTKKFARLIKAVTRDALCCGIGWLFPYYDENGALAFRRLRPYEVIPLWADEEHTRLDAAIRVYDMTEYVGLTEKIVHRVEVYDDTGIHYFTLSGGSLTPVEPFSAPYIMAGEQPYNWERIPLIAFKYNADETPLLTRCRSMQDGLNAIESQWQDQMQEDPRNTIMVLVNYDGENLGEFRRNLATYGAVKVRSDSSGGGDVRTLQIEVNAENYQALVAQFKKAIIENCMGYDAKDDRLGGNANEMNIKSMYSDIELDANGMETEYQAAFEELIWFITCHISNTGGGDFENEPYELIFNRDILISESSAIADCRNSMGVISNETIVANHPWVDDVQGELDRLAAEKEANLDLYGSFGQNVPPDDDDEPPDDKNE</sequence>
<organism evidence="2 3">
    <name type="scientific">Butyricicoccus faecihominis</name>
    <dbReference type="NCBI Taxonomy" id="1712515"/>
    <lineage>
        <taxon>Bacteria</taxon>
        <taxon>Bacillati</taxon>
        <taxon>Bacillota</taxon>
        <taxon>Clostridia</taxon>
        <taxon>Eubacteriales</taxon>
        <taxon>Butyricicoccaceae</taxon>
        <taxon>Butyricicoccus</taxon>
    </lineage>
</organism>
<evidence type="ECO:0000313" key="2">
    <source>
        <dbReference type="EMBL" id="GFO88898.1"/>
    </source>
</evidence>
<feature type="region of interest" description="Disordered" evidence="1">
    <location>
        <begin position="473"/>
        <end position="494"/>
    </location>
</feature>
<dbReference type="Pfam" id="PF05133">
    <property type="entry name" value="SPP1_portal"/>
    <property type="match status" value="1"/>
</dbReference>
<feature type="compositionally biased region" description="Acidic residues" evidence="1">
    <location>
        <begin position="482"/>
        <end position="494"/>
    </location>
</feature>
<accession>A0ABQ1E1R6</accession>
<evidence type="ECO:0000256" key="1">
    <source>
        <dbReference type="SAM" id="MobiDB-lite"/>
    </source>
</evidence>
<dbReference type="InterPro" id="IPR021145">
    <property type="entry name" value="Portal_protein_SPP1_Gp6-like"/>
</dbReference>
<evidence type="ECO:0000313" key="3">
    <source>
        <dbReference type="Proteomes" id="UP000620147"/>
    </source>
</evidence>